<keyword evidence="6" id="KW-0812">Transmembrane</keyword>
<evidence type="ECO:0000256" key="5">
    <source>
        <dbReference type="SAM" id="MobiDB-lite"/>
    </source>
</evidence>
<dbReference type="Pfam" id="PF02518">
    <property type="entry name" value="HATPase_c"/>
    <property type="match status" value="1"/>
</dbReference>
<dbReference type="Gene3D" id="1.20.5.1930">
    <property type="match status" value="1"/>
</dbReference>
<evidence type="ECO:0000256" key="2">
    <source>
        <dbReference type="ARBA" id="ARBA00022777"/>
    </source>
</evidence>
<evidence type="ECO:0000313" key="9">
    <source>
        <dbReference type="EMBL" id="MUN37440.1"/>
    </source>
</evidence>
<gene>
    <name evidence="9" type="ORF">GNZ18_12615</name>
</gene>
<dbReference type="AlphaFoldDB" id="A0A7K1KYY5"/>
<evidence type="ECO:0000313" key="10">
    <source>
        <dbReference type="Proteomes" id="UP000432015"/>
    </source>
</evidence>
<protein>
    <submittedName>
        <fullName evidence="9">Sensor histidine kinase</fullName>
    </submittedName>
</protein>
<feature type="transmembrane region" description="Helical" evidence="6">
    <location>
        <begin position="54"/>
        <end position="74"/>
    </location>
</feature>
<dbReference type="GO" id="GO:0000155">
    <property type="term" value="F:phosphorelay sensor kinase activity"/>
    <property type="evidence" value="ECO:0007669"/>
    <property type="project" value="InterPro"/>
</dbReference>
<name>A0A7K1KYY5_9ACTN</name>
<keyword evidence="1" id="KW-0808">Transferase</keyword>
<keyword evidence="3" id="KW-0902">Two-component regulatory system</keyword>
<feature type="coiled-coil region" evidence="4">
    <location>
        <begin position="169"/>
        <end position="196"/>
    </location>
</feature>
<dbReference type="InterPro" id="IPR003594">
    <property type="entry name" value="HATPase_dom"/>
</dbReference>
<feature type="region of interest" description="Disordered" evidence="5">
    <location>
        <begin position="324"/>
        <end position="343"/>
    </location>
</feature>
<comment type="caution">
    <text evidence="9">The sequence shown here is derived from an EMBL/GenBank/DDBJ whole genome shotgun (WGS) entry which is preliminary data.</text>
</comment>
<feature type="transmembrane region" description="Helical" evidence="6">
    <location>
        <begin position="28"/>
        <end position="48"/>
    </location>
</feature>
<evidence type="ECO:0000256" key="6">
    <source>
        <dbReference type="SAM" id="Phobius"/>
    </source>
</evidence>
<dbReference type="GO" id="GO:0016020">
    <property type="term" value="C:membrane"/>
    <property type="evidence" value="ECO:0007669"/>
    <property type="project" value="InterPro"/>
</dbReference>
<keyword evidence="4" id="KW-0175">Coiled coil</keyword>
<dbReference type="PANTHER" id="PTHR24421:SF63">
    <property type="entry name" value="SENSOR HISTIDINE KINASE DESK"/>
    <property type="match status" value="1"/>
</dbReference>
<dbReference type="Gene3D" id="3.30.565.10">
    <property type="entry name" value="Histidine kinase-like ATPase, C-terminal domain"/>
    <property type="match status" value="1"/>
</dbReference>
<dbReference type="InterPro" id="IPR050482">
    <property type="entry name" value="Sensor_HK_TwoCompSys"/>
</dbReference>
<accession>A0A7K1KYY5</accession>
<feature type="transmembrane region" description="Helical" evidence="6">
    <location>
        <begin position="153"/>
        <end position="176"/>
    </location>
</feature>
<dbReference type="EMBL" id="WOFH01000004">
    <property type="protein sequence ID" value="MUN37440.1"/>
    <property type="molecule type" value="Genomic_DNA"/>
</dbReference>
<dbReference type="RefSeq" id="WP_156216485.1">
    <property type="nucleotide sequence ID" value="NZ_WOFH01000004.1"/>
</dbReference>
<keyword evidence="6" id="KW-1133">Transmembrane helix</keyword>
<feature type="compositionally biased region" description="Basic and acidic residues" evidence="5">
    <location>
        <begin position="386"/>
        <end position="395"/>
    </location>
</feature>
<evidence type="ECO:0000256" key="3">
    <source>
        <dbReference type="ARBA" id="ARBA00023012"/>
    </source>
</evidence>
<evidence type="ECO:0000259" key="8">
    <source>
        <dbReference type="Pfam" id="PF07730"/>
    </source>
</evidence>
<dbReference type="Proteomes" id="UP000432015">
    <property type="component" value="Unassembled WGS sequence"/>
</dbReference>
<dbReference type="PANTHER" id="PTHR24421">
    <property type="entry name" value="NITRATE/NITRITE SENSOR PROTEIN NARX-RELATED"/>
    <property type="match status" value="1"/>
</dbReference>
<keyword evidence="2 9" id="KW-0418">Kinase</keyword>
<reference evidence="9 10" key="1">
    <citation type="submission" date="2019-11" db="EMBL/GenBank/DDBJ databases">
        <authorList>
            <person name="Cao P."/>
        </authorList>
    </citation>
    <scope>NUCLEOTIDE SEQUENCE [LARGE SCALE GENOMIC DNA]</scope>
    <source>
        <strain evidence="9 10">NEAU-AAG5</strain>
    </source>
</reference>
<feature type="transmembrane region" description="Helical" evidence="6">
    <location>
        <begin position="124"/>
        <end position="141"/>
    </location>
</feature>
<evidence type="ECO:0000256" key="1">
    <source>
        <dbReference type="ARBA" id="ARBA00022679"/>
    </source>
</evidence>
<dbReference type="CDD" id="cd16917">
    <property type="entry name" value="HATPase_UhpB-NarQ-NarX-like"/>
    <property type="match status" value="1"/>
</dbReference>
<dbReference type="InterPro" id="IPR011712">
    <property type="entry name" value="Sig_transdc_His_kin_sub3_dim/P"/>
</dbReference>
<dbReference type="GO" id="GO:0046983">
    <property type="term" value="F:protein dimerization activity"/>
    <property type="evidence" value="ECO:0007669"/>
    <property type="project" value="InterPro"/>
</dbReference>
<feature type="transmembrane region" description="Helical" evidence="6">
    <location>
        <begin position="81"/>
        <end position="97"/>
    </location>
</feature>
<keyword evidence="10" id="KW-1185">Reference proteome</keyword>
<evidence type="ECO:0000259" key="7">
    <source>
        <dbReference type="Pfam" id="PF02518"/>
    </source>
</evidence>
<feature type="region of interest" description="Disordered" evidence="5">
    <location>
        <begin position="358"/>
        <end position="395"/>
    </location>
</feature>
<proteinExistence type="predicted"/>
<dbReference type="Pfam" id="PF07730">
    <property type="entry name" value="HisKA_3"/>
    <property type="match status" value="1"/>
</dbReference>
<sequence length="395" mass="41322">MEDAGGRGALGSAEGDSLRWTSGWRRGVLAAGMFVYPAVTAVGVAQYSHGAAAVAGYSIVFAFCCCYALAAYSFTRGSRSRMWAFLGAMVVLAAGAFPFARNVAAYLGAVVVSFTVVALKRHVPLITGAGALAALVVPWAVRPWHQGPGWLEALMIVFTALTVHAFLEMASANLALVEARAEVARLASEAERARIARDLHDLLGHSLTVITVKSNLARRMAANDPARSLEEITEVERLSRQALADVRAAVSGYRNVTLAGELARGRELLRASGVVADLPTAADVVDAEHRELFGWIVREGLTNVVRHARATRCTVTLTATRVEIRDDGSGGPSALLPSSSGHGLTGLRERVAAAGGTLEAGPALDAESPDGAPGWRLRVTLGPAHGDGREGGDGA</sequence>
<organism evidence="9 10">
    <name type="scientific">Actinomadura litoris</name>
    <dbReference type="NCBI Taxonomy" id="2678616"/>
    <lineage>
        <taxon>Bacteria</taxon>
        <taxon>Bacillati</taxon>
        <taxon>Actinomycetota</taxon>
        <taxon>Actinomycetes</taxon>
        <taxon>Streptosporangiales</taxon>
        <taxon>Thermomonosporaceae</taxon>
        <taxon>Actinomadura</taxon>
    </lineage>
</organism>
<feature type="domain" description="Histidine kinase/HSP90-like ATPase" evidence="7">
    <location>
        <begin position="296"/>
        <end position="367"/>
    </location>
</feature>
<feature type="compositionally biased region" description="Low complexity" evidence="5">
    <location>
        <begin position="332"/>
        <end position="342"/>
    </location>
</feature>
<dbReference type="InterPro" id="IPR036890">
    <property type="entry name" value="HATPase_C_sf"/>
</dbReference>
<evidence type="ECO:0000256" key="4">
    <source>
        <dbReference type="SAM" id="Coils"/>
    </source>
</evidence>
<keyword evidence="6" id="KW-0472">Membrane</keyword>
<dbReference type="SUPFAM" id="SSF55874">
    <property type="entry name" value="ATPase domain of HSP90 chaperone/DNA topoisomerase II/histidine kinase"/>
    <property type="match status" value="1"/>
</dbReference>
<feature type="domain" description="Signal transduction histidine kinase subgroup 3 dimerisation and phosphoacceptor" evidence="8">
    <location>
        <begin position="191"/>
        <end position="257"/>
    </location>
</feature>